<dbReference type="Pfam" id="PF06197">
    <property type="entry name" value="DUF998"/>
    <property type="match status" value="1"/>
</dbReference>
<reference evidence="4" key="2">
    <citation type="submission" date="2018-04" db="EMBL/GenBank/DDBJ databases">
        <title>Complete genome sequence of Sulfodiicoccus acidiphilus strain HS-1.</title>
        <authorList>
            <person name="Sakai H.D."/>
            <person name="Kurosawa N."/>
        </authorList>
    </citation>
    <scope>NUCLEOTIDE SEQUENCE [LARGE SCALE GENOMIC DNA]</scope>
    <source>
        <strain evidence="4">HS-1</strain>
    </source>
</reference>
<feature type="transmembrane region" description="Helical" evidence="1">
    <location>
        <begin position="49"/>
        <end position="69"/>
    </location>
</feature>
<keyword evidence="1" id="KW-1133">Transmembrane helix</keyword>
<keyword evidence="1" id="KW-0472">Membrane</keyword>
<feature type="transmembrane region" description="Helical" evidence="1">
    <location>
        <begin position="76"/>
        <end position="96"/>
    </location>
</feature>
<evidence type="ECO:0000313" key="4">
    <source>
        <dbReference type="Proteomes" id="UP000276741"/>
    </source>
</evidence>
<proteinExistence type="predicted"/>
<reference evidence="2" key="3">
    <citation type="journal article" date="2019" name="BMC Res. Notes">
        <title>Complete genome sequence of the Sulfodiicoccus acidiphilus strain HS-1T, the first crenarchaeon that lacks polB3, isolated from an acidic hot spring in Ohwaku-dani, Hakone, Japan.</title>
        <authorList>
            <person name="Sakai H.D."/>
            <person name="Kurosawa N."/>
        </authorList>
    </citation>
    <scope>NUCLEOTIDE SEQUENCE</scope>
    <source>
        <strain evidence="2">HS-1</strain>
    </source>
</reference>
<dbReference type="AlphaFoldDB" id="A0A348B4K3"/>
<name>A0A348B4K3_9CREN</name>
<sequence length="184" mass="19506">MNWGKVASWIVSLGVFQFLSLTLLAEELYPSYSLTRNYISDLGVGSTAPIFNSSILILGLCLIAGAVALRKVLRNLPFPVLLGIAGVGSLGVGLFPETTGEPHTFSAFLTFLFGSLAAIYSVKVSRGPLRLLGPVAGGVSLVSLVFFASHNYGPLGPGGVERFIAFPILWWGLAFAAWLTWAGT</sequence>
<keyword evidence="4" id="KW-1185">Reference proteome</keyword>
<feature type="transmembrane region" description="Helical" evidence="1">
    <location>
        <begin position="129"/>
        <end position="148"/>
    </location>
</feature>
<evidence type="ECO:0000256" key="1">
    <source>
        <dbReference type="SAM" id="Phobius"/>
    </source>
</evidence>
<reference evidence="3" key="1">
    <citation type="journal article" date="2014" name="Int. J. Syst. Evol. Microbiol.">
        <title>Complete genome sequence of Corynebacterium casei LMG S-19264T (=DSM 44701T), isolated from a smear-ripened cheese.</title>
        <authorList>
            <consortium name="US DOE Joint Genome Institute (JGI-PGF)"/>
            <person name="Walter F."/>
            <person name="Albersmeier A."/>
            <person name="Kalinowski J."/>
            <person name="Ruckert C."/>
        </authorList>
    </citation>
    <scope>NUCLEOTIDE SEQUENCE</scope>
    <source>
        <strain evidence="3">JCM 31740</strain>
    </source>
</reference>
<dbReference type="RefSeq" id="WP_126450259.1">
    <property type="nucleotide sequence ID" value="NZ_AP018553.1"/>
</dbReference>
<dbReference type="EMBL" id="BMQS01000017">
    <property type="protein sequence ID" value="GGU00747.1"/>
    <property type="molecule type" value="Genomic_DNA"/>
</dbReference>
<organism evidence="2 4">
    <name type="scientific">Sulfodiicoccus acidiphilus</name>
    <dbReference type="NCBI Taxonomy" id="1670455"/>
    <lineage>
        <taxon>Archaea</taxon>
        <taxon>Thermoproteota</taxon>
        <taxon>Thermoprotei</taxon>
        <taxon>Sulfolobales</taxon>
        <taxon>Sulfolobaceae</taxon>
        <taxon>Sulfodiicoccus</taxon>
    </lineage>
</organism>
<feature type="transmembrane region" description="Helical" evidence="1">
    <location>
        <begin position="163"/>
        <end position="181"/>
    </location>
</feature>
<gene>
    <name evidence="3" type="ORF">GCM10007116_17520</name>
    <name evidence="2" type="ORF">HS1genome_1494</name>
</gene>
<dbReference type="Proteomes" id="UP000616143">
    <property type="component" value="Unassembled WGS sequence"/>
</dbReference>
<dbReference type="GeneID" id="38667003"/>
<dbReference type="EMBL" id="AP018553">
    <property type="protein sequence ID" value="BBD73105.1"/>
    <property type="molecule type" value="Genomic_DNA"/>
</dbReference>
<evidence type="ECO:0000313" key="2">
    <source>
        <dbReference type="EMBL" id="BBD73105.1"/>
    </source>
</evidence>
<dbReference type="Proteomes" id="UP000276741">
    <property type="component" value="Chromosome"/>
</dbReference>
<dbReference type="KEGG" id="sacd:HS1genome_1494"/>
<feature type="transmembrane region" description="Helical" evidence="1">
    <location>
        <begin position="102"/>
        <end position="122"/>
    </location>
</feature>
<dbReference type="OrthoDB" id="46160at2157"/>
<accession>A0A348B4K3</accession>
<dbReference type="InterPro" id="IPR009339">
    <property type="entry name" value="DUF998"/>
</dbReference>
<protein>
    <submittedName>
        <fullName evidence="2">Membrane protein</fullName>
    </submittedName>
</protein>
<evidence type="ECO:0000313" key="3">
    <source>
        <dbReference type="EMBL" id="GGU00747.1"/>
    </source>
</evidence>
<keyword evidence="1" id="KW-0812">Transmembrane</keyword>
<reference evidence="3" key="4">
    <citation type="submission" date="2020-09" db="EMBL/GenBank/DDBJ databases">
        <authorList>
            <person name="Sun Q."/>
            <person name="Ohkuma M."/>
        </authorList>
    </citation>
    <scope>NUCLEOTIDE SEQUENCE</scope>
    <source>
        <strain evidence="3">JCM 31740</strain>
    </source>
</reference>